<reference evidence="2 3" key="1">
    <citation type="submission" date="2024-01" db="EMBL/GenBank/DDBJ databases">
        <title>The complete chloroplast genome sequence of Lithospermum erythrorhizon: insights into the phylogenetic relationship among Boraginaceae species and the maternal lineages of purple gromwells.</title>
        <authorList>
            <person name="Okada T."/>
            <person name="Watanabe K."/>
        </authorList>
    </citation>
    <scope>NUCLEOTIDE SEQUENCE [LARGE SCALE GENOMIC DNA]</scope>
</reference>
<organism evidence="2 3">
    <name type="scientific">Lithospermum erythrorhizon</name>
    <name type="common">Purple gromwell</name>
    <name type="synonym">Lithospermum officinale var. erythrorhizon</name>
    <dbReference type="NCBI Taxonomy" id="34254"/>
    <lineage>
        <taxon>Eukaryota</taxon>
        <taxon>Viridiplantae</taxon>
        <taxon>Streptophyta</taxon>
        <taxon>Embryophyta</taxon>
        <taxon>Tracheophyta</taxon>
        <taxon>Spermatophyta</taxon>
        <taxon>Magnoliopsida</taxon>
        <taxon>eudicotyledons</taxon>
        <taxon>Gunneridae</taxon>
        <taxon>Pentapetalae</taxon>
        <taxon>asterids</taxon>
        <taxon>lamiids</taxon>
        <taxon>Boraginales</taxon>
        <taxon>Boraginaceae</taxon>
        <taxon>Boraginoideae</taxon>
        <taxon>Lithospermeae</taxon>
        <taxon>Lithospermum</taxon>
    </lineage>
</organism>
<accession>A0AAV3PRD3</accession>
<dbReference type="InterPro" id="IPR012337">
    <property type="entry name" value="RNaseH-like_sf"/>
</dbReference>
<dbReference type="InterPro" id="IPR002156">
    <property type="entry name" value="RNaseH_domain"/>
</dbReference>
<dbReference type="GO" id="GO:0004523">
    <property type="term" value="F:RNA-DNA hybrid ribonuclease activity"/>
    <property type="evidence" value="ECO:0007669"/>
    <property type="project" value="InterPro"/>
</dbReference>
<protein>
    <recommendedName>
        <fullName evidence="1">RNase H type-1 domain-containing protein</fullName>
    </recommendedName>
</protein>
<dbReference type="Proteomes" id="UP001454036">
    <property type="component" value="Unassembled WGS sequence"/>
</dbReference>
<dbReference type="AlphaFoldDB" id="A0AAV3PRD3"/>
<gene>
    <name evidence="2" type="ORF">LIER_12185</name>
</gene>
<proteinExistence type="predicted"/>
<feature type="domain" description="RNase H type-1" evidence="1">
    <location>
        <begin position="4"/>
        <end position="73"/>
    </location>
</feature>
<evidence type="ECO:0000313" key="2">
    <source>
        <dbReference type="EMBL" id="GAA0154104.1"/>
    </source>
</evidence>
<dbReference type="CDD" id="cd06222">
    <property type="entry name" value="RNase_H_like"/>
    <property type="match status" value="1"/>
</dbReference>
<dbReference type="InterPro" id="IPR052929">
    <property type="entry name" value="RNase_H-like_EbsB-rel"/>
</dbReference>
<dbReference type="Gene3D" id="3.30.420.10">
    <property type="entry name" value="Ribonuclease H-like superfamily/Ribonuclease H"/>
    <property type="match status" value="1"/>
</dbReference>
<comment type="caution">
    <text evidence="2">The sequence shown here is derived from an EMBL/GenBank/DDBJ whole genome shotgun (WGS) entry which is preliminary data.</text>
</comment>
<dbReference type="PANTHER" id="PTHR47074">
    <property type="entry name" value="BNAC02G40300D PROTEIN"/>
    <property type="match status" value="1"/>
</dbReference>
<dbReference type="Pfam" id="PF13456">
    <property type="entry name" value="RVT_3"/>
    <property type="match status" value="1"/>
</dbReference>
<evidence type="ECO:0000259" key="1">
    <source>
        <dbReference type="Pfam" id="PF13456"/>
    </source>
</evidence>
<dbReference type="PANTHER" id="PTHR47074:SF11">
    <property type="entry name" value="REVERSE TRANSCRIPTASE-LIKE PROTEIN"/>
    <property type="match status" value="1"/>
</dbReference>
<keyword evidence="3" id="KW-1185">Reference proteome</keyword>
<dbReference type="GO" id="GO:0003676">
    <property type="term" value="F:nucleic acid binding"/>
    <property type="evidence" value="ECO:0007669"/>
    <property type="project" value="InterPro"/>
</dbReference>
<dbReference type="InterPro" id="IPR044730">
    <property type="entry name" value="RNase_H-like_dom_plant"/>
</dbReference>
<name>A0AAV3PRD3_LITER</name>
<evidence type="ECO:0000313" key="3">
    <source>
        <dbReference type="Proteomes" id="UP001454036"/>
    </source>
</evidence>
<dbReference type="EMBL" id="BAABME010002319">
    <property type="protein sequence ID" value="GAA0154104.1"/>
    <property type="molecule type" value="Genomic_DNA"/>
</dbReference>
<dbReference type="InterPro" id="IPR036397">
    <property type="entry name" value="RNaseH_sf"/>
</dbReference>
<sequence length="115" mass="12722">MKLNCDARWDKNRGISSLGSIGRDDQGIFKGARFKACRTASSSLVAKATAVRDGVALAKENNWNDVEIESDSKIREGNNVAHVLAYWDCGLEREATWLNVPLHWLLSTLATDCNN</sequence>
<dbReference type="SUPFAM" id="SSF53098">
    <property type="entry name" value="Ribonuclease H-like"/>
    <property type="match status" value="1"/>
</dbReference>